<keyword evidence="3" id="KW-1185">Reference proteome</keyword>
<dbReference type="Pfam" id="PF03184">
    <property type="entry name" value="DDE_1"/>
    <property type="match status" value="1"/>
</dbReference>
<dbReference type="PANTHER" id="PTHR19303">
    <property type="entry name" value="TRANSPOSON"/>
    <property type="match status" value="1"/>
</dbReference>
<dbReference type="PANTHER" id="PTHR19303:SF71">
    <property type="entry name" value="ZINC FINGER PHD-TYPE DOMAIN-CONTAINING PROTEIN"/>
    <property type="match status" value="1"/>
</dbReference>
<feature type="non-terminal residue" evidence="2">
    <location>
        <position position="388"/>
    </location>
</feature>
<protein>
    <recommendedName>
        <fullName evidence="1">DDE-1 domain-containing protein</fullName>
    </recommendedName>
</protein>
<comment type="caution">
    <text evidence="2">The sequence shown here is derived from an EMBL/GenBank/DDBJ whole genome shotgun (WGS) entry which is preliminary data.</text>
</comment>
<evidence type="ECO:0000259" key="1">
    <source>
        <dbReference type="Pfam" id="PF03184"/>
    </source>
</evidence>
<organism evidence="2 3">
    <name type="scientific">Molorchus minor</name>
    <dbReference type="NCBI Taxonomy" id="1323400"/>
    <lineage>
        <taxon>Eukaryota</taxon>
        <taxon>Metazoa</taxon>
        <taxon>Ecdysozoa</taxon>
        <taxon>Arthropoda</taxon>
        <taxon>Hexapoda</taxon>
        <taxon>Insecta</taxon>
        <taxon>Pterygota</taxon>
        <taxon>Neoptera</taxon>
        <taxon>Endopterygota</taxon>
        <taxon>Coleoptera</taxon>
        <taxon>Polyphaga</taxon>
        <taxon>Cucujiformia</taxon>
        <taxon>Chrysomeloidea</taxon>
        <taxon>Cerambycidae</taxon>
        <taxon>Lamiinae</taxon>
        <taxon>Monochamini</taxon>
        <taxon>Molorchus</taxon>
    </lineage>
</organism>
<accession>A0ABQ9JV29</accession>
<dbReference type="Gene3D" id="3.30.420.10">
    <property type="entry name" value="Ribonuclease H-like superfamily/Ribonuclease H"/>
    <property type="match status" value="1"/>
</dbReference>
<reference evidence="2" key="1">
    <citation type="journal article" date="2023" name="Insect Mol. Biol.">
        <title>Genome sequencing provides insights into the evolution of gene families encoding plant cell wall-degrading enzymes in longhorned beetles.</title>
        <authorList>
            <person name="Shin N.R."/>
            <person name="Okamura Y."/>
            <person name="Kirsch R."/>
            <person name="Pauchet Y."/>
        </authorList>
    </citation>
    <scope>NUCLEOTIDE SEQUENCE</scope>
    <source>
        <strain evidence="2">MMC_N1</strain>
    </source>
</reference>
<dbReference type="InterPro" id="IPR004875">
    <property type="entry name" value="DDE_SF_endonuclease_dom"/>
</dbReference>
<sequence length="388" mass="44292">MGWKLAAKTYNVPKNTLKRRVQNKNKICKDAEKGFLGGHTPVFSKEIEESLVNHIKDMCDRYFGLTSTDIRRLAFQLAESLKLKHPFSKNNKMAGWQWLQDFLKRNPGLSFRIPEATSLARASAFNKIQIEKYFDSLQIILEKYKFKQNVFAQEGNRYLKKGQRFTVVCAMNAVGNYVPPAMIFPRKYMKQELIDKAPTGTVGYAQENGWMTTEIFLKWLNHFKEYTKPSQDKKILLLLDGHSSHKNIEVLEFAKKNHILLFCFPPHCTHRLQPLDVSLFGPLTIFYNQAIRTWMLQNAGRGITHFQVGEIFNQAYSKAATVGNATSGFKKTGIHPFDPHIFPDWMFAPSKTTDVGPETTISVEARDVAATKSNQATAGTCNIEKDLQ</sequence>
<gene>
    <name evidence="2" type="ORF">NQ317_013961</name>
</gene>
<proteinExistence type="predicted"/>
<dbReference type="InterPro" id="IPR050863">
    <property type="entry name" value="CenT-Element_Derived"/>
</dbReference>
<feature type="domain" description="DDE-1" evidence="1">
    <location>
        <begin position="166"/>
        <end position="300"/>
    </location>
</feature>
<dbReference type="InterPro" id="IPR036397">
    <property type="entry name" value="RNaseH_sf"/>
</dbReference>
<dbReference type="EMBL" id="JAPWTJ010000141">
    <property type="protein sequence ID" value="KAJ8982176.1"/>
    <property type="molecule type" value="Genomic_DNA"/>
</dbReference>
<evidence type="ECO:0000313" key="3">
    <source>
        <dbReference type="Proteomes" id="UP001162164"/>
    </source>
</evidence>
<dbReference type="Proteomes" id="UP001162164">
    <property type="component" value="Unassembled WGS sequence"/>
</dbReference>
<name>A0ABQ9JV29_9CUCU</name>
<evidence type="ECO:0000313" key="2">
    <source>
        <dbReference type="EMBL" id="KAJ8982176.1"/>
    </source>
</evidence>